<proteinExistence type="predicted"/>
<gene>
    <name evidence="1" type="ORF">EGM_00800</name>
</gene>
<feature type="non-terminal residue" evidence="1">
    <location>
        <position position="123"/>
    </location>
</feature>
<dbReference type="AlphaFoldDB" id="G7NTK1"/>
<evidence type="ECO:0000313" key="1">
    <source>
        <dbReference type="EMBL" id="EHH50038.1"/>
    </source>
</evidence>
<name>G7NTK1_MACFA</name>
<dbReference type="EMBL" id="CM001276">
    <property type="protein sequence ID" value="EHH50038.1"/>
    <property type="molecule type" value="Genomic_DNA"/>
</dbReference>
<dbReference type="Proteomes" id="UP000009130">
    <property type="component" value="Chromosome 1"/>
</dbReference>
<reference evidence="1" key="1">
    <citation type="journal article" date="2011" name="Nat. Biotechnol.">
        <title>Genome sequencing and comparison of two nonhuman primate animal models, the cynomolgus and Chinese rhesus macaques.</title>
        <authorList>
            <person name="Yan G."/>
            <person name="Zhang G."/>
            <person name="Fang X."/>
            <person name="Zhang Y."/>
            <person name="Li C."/>
            <person name="Ling F."/>
            <person name="Cooper D.N."/>
            <person name="Li Q."/>
            <person name="Li Y."/>
            <person name="van Gool A.J."/>
            <person name="Du H."/>
            <person name="Chen J."/>
            <person name="Chen R."/>
            <person name="Zhang P."/>
            <person name="Huang Z."/>
            <person name="Thompson J.R."/>
            <person name="Meng Y."/>
            <person name="Bai Y."/>
            <person name="Wang J."/>
            <person name="Zhuo M."/>
            <person name="Wang T."/>
            <person name="Huang Y."/>
            <person name="Wei L."/>
            <person name="Li J."/>
            <person name="Wang Z."/>
            <person name="Hu H."/>
            <person name="Yang P."/>
            <person name="Le L."/>
            <person name="Stenson P.D."/>
            <person name="Li B."/>
            <person name="Liu X."/>
            <person name="Ball E.V."/>
            <person name="An N."/>
            <person name="Huang Q."/>
            <person name="Zhang Y."/>
            <person name="Fan W."/>
            <person name="Zhang X."/>
            <person name="Li Y."/>
            <person name="Wang W."/>
            <person name="Katze M.G."/>
            <person name="Su B."/>
            <person name="Nielsen R."/>
            <person name="Yang H."/>
            <person name="Wang J."/>
            <person name="Wang X."/>
            <person name="Wang J."/>
        </authorList>
    </citation>
    <scope>NUCLEOTIDE SEQUENCE [LARGE SCALE GENOMIC DNA]</scope>
    <source>
        <strain evidence="1">CE-4</strain>
    </source>
</reference>
<protein>
    <submittedName>
        <fullName evidence="1">Uncharacterized protein</fullName>
    </submittedName>
</protein>
<accession>G7NTK1</accession>
<organism>
    <name type="scientific">Macaca fascicularis</name>
    <name type="common">Crab-eating macaque</name>
    <name type="synonym">Cynomolgus monkey</name>
    <dbReference type="NCBI Taxonomy" id="9541"/>
    <lineage>
        <taxon>Eukaryota</taxon>
        <taxon>Metazoa</taxon>
        <taxon>Chordata</taxon>
        <taxon>Craniata</taxon>
        <taxon>Vertebrata</taxon>
        <taxon>Euteleostomi</taxon>
        <taxon>Mammalia</taxon>
        <taxon>Eutheria</taxon>
        <taxon>Euarchontoglires</taxon>
        <taxon>Primates</taxon>
        <taxon>Haplorrhini</taxon>
        <taxon>Catarrhini</taxon>
        <taxon>Cercopithecidae</taxon>
        <taxon>Cercopithecinae</taxon>
        <taxon>Macaca</taxon>
    </lineage>
</organism>
<sequence length="123" mass="13417">MLGPNAQVTVAVVQPGPEHLGHLLSDMQHCQHSSCGSAAWTQLTWVHCSGGSHKASIKMSAQAVVSTEAPRERPCFQAHLSCLQNLVLRSCRMEGFSLFLAMWWGGVRELPSDPRGHPQFLAT</sequence>